<proteinExistence type="predicted"/>
<feature type="region of interest" description="Disordered" evidence="1">
    <location>
        <begin position="76"/>
        <end position="165"/>
    </location>
</feature>
<protein>
    <submittedName>
        <fullName evidence="3">Armadillo repeat-containing protein 2</fullName>
    </submittedName>
</protein>
<dbReference type="OMA" id="NIYQRRE"/>
<dbReference type="RefSeq" id="XP_018007706.1">
    <property type="nucleotide sequence ID" value="XM_018152217.1"/>
</dbReference>
<dbReference type="KEGG" id="hazt:108665464"/>
<reference evidence="3" key="1">
    <citation type="submission" date="2025-08" db="UniProtKB">
        <authorList>
            <consortium name="RefSeq"/>
        </authorList>
    </citation>
    <scope>IDENTIFICATION</scope>
</reference>
<dbReference type="OrthoDB" id="247006at2759"/>
<gene>
    <name evidence="3" type="primary">LOC108665464</name>
</gene>
<name>A0A8B7N1J7_HYAAZ</name>
<evidence type="ECO:0000313" key="2">
    <source>
        <dbReference type="Proteomes" id="UP000694843"/>
    </source>
</evidence>
<sequence length="592" mass="64587">MTTSLEKRRELGCTSAAPFYSLPTRKTSAQIIAEARQDITLKEGGVFAATLPRTGVRTVNTKRPFTPRCQERTLFGTPAALRGERPPSSFTLSPLQFDPNDPSGRTTVLAEIREGWLEDSSSTPPPRLPALTRRPSPQTASRRLSLGDLPEERDDGEGQQQEPLEEVTVYDLDCTLEDAALRTLLKDRPLKKAVPQLHPIRKTSLPAPLEATDASTYTSLPPDALLTDPREASTSPRTKLPSWAADSLKSNAEPGRAEPGGIMPGRLEQVGVEQKGDGQLRERSEEEQALIFEQKIAPVLDEITRAVASGVSEAVLGELVEKLYGQLVEQQLVGRQALHRSSILRVVFRLVDREHGGLLAALARVMLALRVSGNNLTSVMKLVFKVTRDAGNDELFLTGPLLGLLLEAVGRLSPLESAEAAVYGYGALKFLTMNSALCTRLLARGVIELLTLHMMIIVNEMEERGSVPQQTGYALVQLTATLRHVSSSERAYPQLLQANTVQQACRLLAAFQHDADITANLARILRKQKVPKHQLPANAVGLSNEFVMPASSVRNIGIQLDSEPSINSHIAKVTTACFGALRRIRSLFPLSA</sequence>
<evidence type="ECO:0000313" key="3">
    <source>
        <dbReference type="RefSeq" id="XP_018007706.1"/>
    </source>
</evidence>
<dbReference type="PANTHER" id="PTHR21356">
    <property type="entry name" value="ARMADILLO REPEAT CONTAINING 2"/>
    <property type="match status" value="1"/>
</dbReference>
<dbReference type="Proteomes" id="UP000694843">
    <property type="component" value="Unplaced"/>
</dbReference>
<dbReference type="GeneID" id="108665464"/>
<keyword evidence="2" id="KW-1185">Reference proteome</keyword>
<dbReference type="AlphaFoldDB" id="A0A8B7N1J7"/>
<accession>A0A8B7N1J7</accession>
<dbReference type="PANTHER" id="PTHR21356:SF1">
    <property type="entry name" value="ARMADILLO REPEAT-CONTAINING PROTEIN 2"/>
    <property type="match status" value="1"/>
</dbReference>
<dbReference type="GO" id="GO:0044782">
    <property type="term" value="P:cilium organization"/>
    <property type="evidence" value="ECO:0007669"/>
    <property type="project" value="TreeGrafter"/>
</dbReference>
<evidence type="ECO:0000256" key="1">
    <source>
        <dbReference type="SAM" id="MobiDB-lite"/>
    </source>
</evidence>
<feature type="region of interest" description="Disordered" evidence="1">
    <location>
        <begin position="204"/>
        <end position="264"/>
    </location>
</feature>
<dbReference type="InterPro" id="IPR038905">
    <property type="entry name" value="ARMC2"/>
</dbReference>
<organism evidence="2 3">
    <name type="scientific">Hyalella azteca</name>
    <name type="common">Amphipod</name>
    <dbReference type="NCBI Taxonomy" id="294128"/>
    <lineage>
        <taxon>Eukaryota</taxon>
        <taxon>Metazoa</taxon>
        <taxon>Ecdysozoa</taxon>
        <taxon>Arthropoda</taxon>
        <taxon>Crustacea</taxon>
        <taxon>Multicrustacea</taxon>
        <taxon>Malacostraca</taxon>
        <taxon>Eumalacostraca</taxon>
        <taxon>Peracarida</taxon>
        <taxon>Amphipoda</taxon>
        <taxon>Senticaudata</taxon>
        <taxon>Talitrida</taxon>
        <taxon>Talitroidea</taxon>
        <taxon>Hyalellidae</taxon>
        <taxon>Hyalella</taxon>
    </lineage>
</organism>